<organism evidence="1 2">
    <name type="scientific">Variovorax ginsengisoli</name>
    <dbReference type="NCBI Taxonomy" id="363844"/>
    <lineage>
        <taxon>Bacteria</taxon>
        <taxon>Pseudomonadati</taxon>
        <taxon>Pseudomonadota</taxon>
        <taxon>Betaproteobacteria</taxon>
        <taxon>Burkholderiales</taxon>
        <taxon>Comamonadaceae</taxon>
        <taxon>Variovorax</taxon>
    </lineage>
</organism>
<accession>A0ABT8SGT8</accession>
<reference evidence="1" key="1">
    <citation type="submission" date="2023-06" db="EMBL/GenBank/DDBJ databases">
        <authorList>
            <person name="Jiang Y."/>
            <person name="Liu Q."/>
        </authorList>
    </citation>
    <scope>NUCLEOTIDE SEQUENCE</scope>
    <source>
        <strain evidence="1">CGMCC 1.12090</strain>
    </source>
</reference>
<keyword evidence="2" id="KW-1185">Reference proteome</keyword>
<evidence type="ECO:0000313" key="1">
    <source>
        <dbReference type="EMBL" id="MDO1537202.1"/>
    </source>
</evidence>
<dbReference type="RefSeq" id="WP_301815494.1">
    <property type="nucleotide sequence ID" value="NZ_JAUJZH010000036.1"/>
</dbReference>
<comment type="caution">
    <text evidence="1">The sequence shown here is derived from an EMBL/GenBank/DDBJ whole genome shotgun (WGS) entry which is preliminary data.</text>
</comment>
<dbReference type="EMBL" id="JAUKVY010000036">
    <property type="protein sequence ID" value="MDO1537202.1"/>
    <property type="molecule type" value="Genomic_DNA"/>
</dbReference>
<dbReference type="Proteomes" id="UP001169027">
    <property type="component" value="Unassembled WGS sequence"/>
</dbReference>
<evidence type="ECO:0000313" key="2">
    <source>
        <dbReference type="Proteomes" id="UP001169027"/>
    </source>
</evidence>
<name>A0ABT8SGT8_9BURK</name>
<proteinExistence type="predicted"/>
<sequence>MPLAVAGAIGGAAGSVASQAVGMAIGTQDSFSWTGVALGAIGGAVAGGLGASGVLPDTSNAFFKGAIRAGVSSVASQGIAVVTGLQSRFSWKSVAASAVSGGVAQGLNAAMGYYPGQPGVDFNLGKSLVTGVGGSLVGQVVRGGKVNGYSGAS</sequence>
<gene>
    <name evidence="1" type="ORF">Q2T77_33540</name>
</gene>
<protein>
    <submittedName>
        <fullName evidence="1">Uncharacterized protein</fullName>
    </submittedName>
</protein>